<gene>
    <name evidence="3" type="primary">YPD1</name>
    <name evidence="3" type="ORF">MYAM1_001885</name>
</gene>
<dbReference type="InterPro" id="IPR045871">
    <property type="entry name" value="AHP1-5/YPD1"/>
</dbReference>
<dbReference type="EMBL" id="CP119944">
    <property type="protein sequence ID" value="WFC99143.1"/>
    <property type="molecule type" value="Genomic_DNA"/>
</dbReference>
<keyword evidence="4" id="KW-1185">Reference proteome</keyword>
<reference evidence="3 4" key="1">
    <citation type="submission" date="2023-03" db="EMBL/GenBank/DDBJ databases">
        <title>Mating type loci evolution in Malassezia.</title>
        <authorList>
            <person name="Coelho M.A."/>
        </authorList>
    </citation>
    <scope>NUCLEOTIDE SEQUENCE [LARGE SCALE GENOMIC DNA]</scope>
    <source>
        <strain evidence="3 4">CBS 9725</strain>
    </source>
</reference>
<dbReference type="GO" id="GO:0005634">
    <property type="term" value="C:nucleus"/>
    <property type="evidence" value="ECO:0007669"/>
    <property type="project" value="TreeGrafter"/>
</dbReference>
<dbReference type="InterPro" id="IPR008207">
    <property type="entry name" value="Sig_transdc_His_kin_Hpt_dom"/>
</dbReference>
<dbReference type="GO" id="GO:0005737">
    <property type="term" value="C:cytoplasm"/>
    <property type="evidence" value="ECO:0007669"/>
    <property type="project" value="TreeGrafter"/>
</dbReference>
<dbReference type="AlphaFoldDB" id="A0AAJ5YTW4"/>
<proteinExistence type="predicted"/>
<evidence type="ECO:0000256" key="1">
    <source>
        <dbReference type="PROSITE-ProRule" id="PRU00110"/>
    </source>
</evidence>
<dbReference type="PANTHER" id="PTHR28242">
    <property type="entry name" value="PHOSPHORELAY INTERMEDIATE PROTEIN YPD1"/>
    <property type="match status" value="1"/>
</dbReference>
<dbReference type="GO" id="GO:0000160">
    <property type="term" value="P:phosphorelay signal transduction system"/>
    <property type="evidence" value="ECO:0007669"/>
    <property type="project" value="InterPro"/>
</dbReference>
<dbReference type="CDD" id="cd00088">
    <property type="entry name" value="HPT"/>
    <property type="match status" value="1"/>
</dbReference>
<dbReference type="GO" id="GO:0009927">
    <property type="term" value="F:histidine phosphotransfer kinase activity"/>
    <property type="evidence" value="ECO:0007669"/>
    <property type="project" value="InterPro"/>
</dbReference>
<evidence type="ECO:0000313" key="4">
    <source>
        <dbReference type="Proteomes" id="UP001219567"/>
    </source>
</evidence>
<dbReference type="Proteomes" id="UP001219567">
    <property type="component" value="Chromosome 2"/>
</dbReference>
<dbReference type="Pfam" id="PF01627">
    <property type="entry name" value="Hpt"/>
    <property type="match status" value="1"/>
</dbReference>
<dbReference type="Gene3D" id="1.20.120.160">
    <property type="entry name" value="HPT domain"/>
    <property type="match status" value="1"/>
</dbReference>
<dbReference type="PANTHER" id="PTHR28242:SF52">
    <property type="entry name" value="PHOSPHORELAY INTERMEDIATE PROTEIN YPD1"/>
    <property type="match status" value="1"/>
</dbReference>
<feature type="domain" description="HPt" evidence="2">
    <location>
        <begin position="42"/>
        <end position="140"/>
    </location>
</feature>
<evidence type="ECO:0000259" key="2">
    <source>
        <dbReference type="PROSITE" id="PS50894"/>
    </source>
</evidence>
<name>A0AAJ5YTW4_9BASI</name>
<accession>A0AAJ5YTW4</accession>
<feature type="modified residue" description="Phosphohistidine" evidence="1">
    <location>
        <position position="81"/>
    </location>
</feature>
<protein>
    <submittedName>
        <fullName evidence="3">Phosphorelay intermediate protein</fullName>
    </submittedName>
</protein>
<evidence type="ECO:0000313" key="3">
    <source>
        <dbReference type="EMBL" id="WFC99143.1"/>
    </source>
</evidence>
<dbReference type="GO" id="GO:0043424">
    <property type="term" value="F:protein histidine kinase binding"/>
    <property type="evidence" value="ECO:0007669"/>
    <property type="project" value="InterPro"/>
</dbReference>
<dbReference type="InterPro" id="IPR036641">
    <property type="entry name" value="HPT_dom_sf"/>
</dbReference>
<organism evidence="3 4">
    <name type="scientific">Malassezia yamatoensis</name>
    <dbReference type="NCBI Taxonomy" id="253288"/>
    <lineage>
        <taxon>Eukaryota</taxon>
        <taxon>Fungi</taxon>
        <taxon>Dikarya</taxon>
        <taxon>Basidiomycota</taxon>
        <taxon>Ustilaginomycotina</taxon>
        <taxon>Malasseziomycetes</taxon>
        <taxon>Malasseziales</taxon>
        <taxon>Malasseziaceae</taxon>
        <taxon>Malassezia</taxon>
    </lineage>
</organism>
<dbReference type="SMART" id="SM00073">
    <property type="entry name" value="HPT"/>
    <property type="match status" value="1"/>
</dbReference>
<keyword evidence="1" id="KW-0597">Phosphoprotein</keyword>
<sequence>MSTQGVCGVLIEQDISQSMDSLPPNVIDIEVFEQLLEMDEDDQEFSRSLVYNYFEQAESTFEKMRDALESQNLEELSTLGHFLKGSSAAVGVIKVRDSCEAMQHYGRQHGADGVTELAREDAIDKLTKTLEQVKNQYAEAEAILRAFFHATA</sequence>
<dbReference type="PROSITE" id="PS50894">
    <property type="entry name" value="HPT"/>
    <property type="match status" value="1"/>
</dbReference>
<dbReference type="SUPFAM" id="SSF47226">
    <property type="entry name" value="Histidine-containing phosphotransfer domain, HPT domain"/>
    <property type="match status" value="1"/>
</dbReference>